<evidence type="ECO:0000313" key="3">
    <source>
        <dbReference type="Proteomes" id="UP000292039"/>
    </source>
</evidence>
<accession>A0A4Q7MSZ5</accession>
<name>A0A4Q7MSZ5_9BURK</name>
<sequence>MRPLDSVGVQARMAADDVDQPKARARTDGRGCGIYRRRKNDGSQVSAFQGRLEPWHRLEAAEESALAGKARAAIAGLQAAWLVSCKVRCH</sequence>
<feature type="region of interest" description="Disordered" evidence="1">
    <location>
        <begin position="1"/>
        <end position="28"/>
    </location>
</feature>
<comment type="caution">
    <text evidence="2">The sequence shown here is derived from an EMBL/GenBank/DDBJ whole genome shotgun (WGS) entry which is preliminary data.</text>
</comment>
<evidence type="ECO:0000313" key="2">
    <source>
        <dbReference type="EMBL" id="RZS70115.1"/>
    </source>
</evidence>
<dbReference type="EMBL" id="SGWZ01000002">
    <property type="protein sequence ID" value="RZS70115.1"/>
    <property type="molecule type" value="Genomic_DNA"/>
</dbReference>
<dbReference type="Proteomes" id="UP000292039">
    <property type="component" value="Unassembled WGS sequence"/>
</dbReference>
<protein>
    <submittedName>
        <fullName evidence="2">Uncharacterized protein</fullName>
    </submittedName>
</protein>
<organism evidence="2 3">
    <name type="scientific">Kerstersia gyiorum</name>
    <dbReference type="NCBI Taxonomy" id="206506"/>
    <lineage>
        <taxon>Bacteria</taxon>
        <taxon>Pseudomonadati</taxon>
        <taxon>Pseudomonadota</taxon>
        <taxon>Betaproteobacteria</taxon>
        <taxon>Burkholderiales</taxon>
        <taxon>Alcaligenaceae</taxon>
        <taxon>Kerstersia</taxon>
    </lineage>
</organism>
<dbReference type="AlphaFoldDB" id="A0A4Q7MSZ5"/>
<feature type="compositionally biased region" description="Basic and acidic residues" evidence="1">
    <location>
        <begin position="19"/>
        <end position="28"/>
    </location>
</feature>
<gene>
    <name evidence="2" type="ORF">EV679_1508</name>
</gene>
<evidence type="ECO:0000256" key="1">
    <source>
        <dbReference type="SAM" id="MobiDB-lite"/>
    </source>
</evidence>
<reference evidence="2 3" key="1">
    <citation type="submission" date="2019-02" db="EMBL/GenBank/DDBJ databases">
        <title>Genomic Encyclopedia of Type Strains, Phase IV (KMG-IV): sequencing the most valuable type-strain genomes for metagenomic binning, comparative biology and taxonomic classification.</title>
        <authorList>
            <person name="Goeker M."/>
        </authorList>
    </citation>
    <scope>NUCLEOTIDE SEQUENCE [LARGE SCALE GENOMIC DNA]</scope>
    <source>
        <strain evidence="2 3">DSM 16618</strain>
    </source>
</reference>
<proteinExistence type="predicted"/>